<reference evidence="2" key="1">
    <citation type="submission" date="2019-04" db="EMBL/GenBank/DDBJ databases">
        <authorList>
            <person name="Alioto T."/>
            <person name="Alioto T."/>
        </authorList>
    </citation>
    <scope>NUCLEOTIDE SEQUENCE [LARGE SCALE GENOMIC DNA]</scope>
</reference>
<proteinExistence type="predicted"/>
<evidence type="ECO:0000313" key="2">
    <source>
        <dbReference type="EMBL" id="VTJ57920.1"/>
    </source>
</evidence>
<comment type="caution">
    <text evidence="2">The sequence shown here is derived from an EMBL/GenBank/DDBJ whole genome shotgun (WGS) entry which is preliminary data.</text>
</comment>
<feature type="region of interest" description="Disordered" evidence="1">
    <location>
        <begin position="55"/>
        <end position="93"/>
    </location>
</feature>
<dbReference type="EMBL" id="CABDUW010000088">
    <property type="protein sequence ID" value="VTJ57920.1"/>
    <property type="molecule type" value="Genomic_DNA"/>
</dbReference>
<sequence length="127" mass="13882">MTNSACWMTPCWVVHSPEGRGQGGPRPSGEGGPYRAGRRVRDRLHWIRQRQRAVLVGRGQRSGGGLSPTPSPRSSRAPAHQLHRPRAPLLAPPGCRRALERAPVTRKSILLSNCRTAAAPASGEQRW</sequence>
<feature type="compositionally biased region" description="Gly residues" evidence="1">
    <location>
        <begin position="20"/>
        <end position="34"/>
    </location>
</feature>
<accession>A0A5E4ALT8</accession>
<feature type="region of interest" description="Disordered" evidence="1">
    <location>
        <begin position="16"/>
        <end position="41"/>
    </location>
</feature>
<name>A0A5E4ALT8_MARMO</name>
<protein>
    <submittedName>
        <fullName evidence="2">Uncharacterized protein</fullName>
    </submittedName>
</protein>
<evidence type="ECO:0000256" key="1">
    <source>
        <dbReference type="SAM" id="MobiDB-lite"/>
    </source>
</evidence>
<gene>
    <name evidence="2" type="ORF">MONAX_5E015755</name>
</gene>
<organism evidence="2">
    <name type="scientific">Marmota monax</name>
    <name type="common">Woodchuck</name>
    <dbReference type="NCBI Taxonomy" id="9995"/>
    <lineage>
        <taxon>Eukaryota</taxon>
        <taxon>Metazoa</taxon>
        <taxon>Chordata</taxon>
        <taxon>Craniata</taxon>
        <taxon>Vertebrata</taxon>
        <taxon>Euteleostomi</taxon>
        <taxon>Mammalia</taxon>
        <taxon>Eutheria</taxon>
        <taxon>Euarchontoglires</taxon>
        <taxon>Glires</taxon>
        <taxon>Rodentia</taxon>
        <taxon>Sciuromorpha</taxon>
        <taxon>Sciuridae</taxon>
        <taxon>Xerinae</taxon>
        <taxon>Marmotini</taxon>
        <taxon>Marmota</taxon>
    </lineage>
</organism>
<dbReference type="AlphaFoldDB" id="A0A5E4ALT8"/>